<dbReference type="Gene3D" id="3.40.309.10">
    <property type="entry name" value="Aldehyde Dehydrogenase, Chain A, domain 2"/>
    <property type="match status" value="1"/>
</dbReference>
<sequence>MEAVETDSFTPSSKLFEELYSVRDGVTYFKTFLAGEWVDSGFYIDVKTPIDLSMIARVSRINWELADKALSTLHSKGKWSTRDLPGWKRVEILSNVAKTLEEYKEDFIKALMINAGKTRAQAQGEVFASIDRLRAAQLDARKIFGEYMPGDWDQSTIETEAVVRREPVGIVLSIIPFNYPLFDTVSKVTYSFIAGNAVAIKPPSADPLPVLLFARVLEASGFPRDALAVFTVPGSESDRIIGDERIGVISFTGSSETGRKVIQKAGIKQLVMELGGGDPAIVLGDADIDFSAERVATGIYSYSGQRCDAIKLILVKNEIYESFAKTLVKELAKVRVGDPRDPSTTMGPLIEPGVVDEALNAVKDAVEKGGVILYGGRRLGPTYMEPTLIEFKNHESLKQSLLYRREVFAPVALITGFDNIDEAISLVNERRYGLDAAIFGRNMDEIRKLVRFLEVGAIYVNDMPRHGVGYYPYGGRKDSGIGREGVGYSIEYTTSYKTIIYNYKGKGVWKYVL</sequence>
<name>A0A7C2G098_9CREN</name>
<comment type="caution">
    <text evidence="4">The sequence shown here is derived from an EMBL/GenBank/DDBJ whole genome shotgun (WGS) entry which is preliminary data.</text>
</comment>
<evidence type="ECO:0000256" key="2">
    <source>
        <dbReference type="ARBA" id="ARBA00023002"/>
    </source>
</evidence>
<reference evidence="4" key="1">
    <citation type="journal article" date="2020" name="mSystems">
        <title>Genome- and Community-Level Interaction Insights into Carbon Utilization and Element Cycling Functions of Hydrothermarchaeota in Hydrothermal Sediment.</title>
        <authorList>
            <person name="Zhou Z."/>
            <person name="Liu Y."/>
            <person name="Xu W."/>
            <person name="Pan J."/>
            <person name="Luo Z.H."/>
            <person name="Li M."/>
        </authorList>
    </citation>
    <scope>NUCLEOTIDE SEQUENCE [LARGE SCALE GENOMIC DNA]</scope>
    <source>
        <strain evidence="4">SpSt-23</strain>
    </source>
</reference>
<dbReference type="InterPro" id="IPR051020">
    <property type="entry name" value="ALDH-related_metabolic_enz"/>
</dbReference>
<feature type="domain" description="Aldehyde dehydrogenase" evidence="3">
    <location>
        <begin position="37"/>
        <end position="499"/>
    </location>
</feature>
<dbReference type="EMBL" id="DSJT01000046">
    <property type="protein sequence ID" value="HEF88066.1"/>
    <property type="molecule type" value="Genomic_DNA"/>
</dbReference>
<dbReference type="PANTHER" id="PTHR42991">
    <property type="entry name" value="ALDEHYDE DEHYDROGENASE"/>
    <property type="match status" value="1"/>
</dbReference>
<gene>
    <name evidence="4" type="ORF">ENP55_07400</name>
</gene>
<dbReference type="InterPro" id="IPR053489">
    <property type="entry name" value="NAD(P)-GAP_dehydrogenase"/>
</dbReference>
<dbReference type="InterPro" id="IPR016163">
    <property type="entry name" value="Ald_DH_C"/>
</dbReference>
<accession>A0A7C2G098</accession>
<organism evidence="4">
    <name type="scientific">Thermosphaera aggregans</name>
    <dbReference type="NCBI Taxonomy" id="54254"/>
    <lineage>
        <taxon>Archaea</taxon>
        <taxon>Thermoproteota</taxon>
        <taxon>Thermoprotei</taxon>
        <taxon>Desulfurococcales</taxon>
        <taxon>Desulfurococcaceae</taxon>
        <taxon>Thermosphaera</taxon>
    </lineage>
</organism>
<evidence type="ECO:0000313" key="4">
    <source>
        <dbReference type="EMBL" id="HEF88066.1"/>
    </source>
</evidence>
<dbReference type="Gene3D" id="3.40.605.10">
    <property type="entry name" value="Aldehyde Dehydrogenase, Chain A, domain 1"/>
    <property type="match status" value="1"/>
</dbReference>
<dbReference type="SUPFAM" id="SSF53720">
    <property type="entry name" value="ALDH-like"/>
    <property type="match status" value="1"/>
</dbReference>
<evidence type="ECO:0000259" key="3">
    <source>
        <dbReference type="Pfam" id="PF00171"/>
    </source>
</evidence>
<evidence type="ECO:0000256" key="1">
    <source>
        <dbReference type="ARBA" id="ARBA00009986"/>
    </source>
</evidence>
<dbReference type="GO" id="GO:0008911">
    <property type="term" value="F:lactaldehyde dehydrogenase (NAD+) activity"/>
    <property type="evidence" value="ECO:0007669"/>
    <property type="project" value="TreeGrafter"/>
</dbReference>
<dbReference type="PANTHER" id="PTHR42991:SF1">
    <property type="entry name" value="ALDEHYDE DEHYDROGENASE"/>
    <property type="match status" value="1"/>
</dbReference>
<proteinExistence type="inferred from homology"/>
<dbReference type="AlphaFoldDB" id="A0A7C2G098"/>
<dbReference type="InterPro" id="IPR016162">
    <property type="entry name" value="Ald_DH_N"/>
</dbReference>
<keyword evidence="2" id="KW-0560">Oxidoreductase</keyword>
<protein>
    <submittedName>
        <fullName evidence="4">Aldehyde dehydrogenase family protein</fullName>
    </submittedName>
</protein>
<comment type="similarity">
    <text evidence="1">Belongs to the aldehyde dehydrogenase family.</text>
</comment>
<dbReference type="InterPro" id="IPR016161">
    <property type="entry name" value="Ald_DH/histidinol_DH"/>
</dbReference>
<dbReference type="InterPro" id="IPR015590">
    <property type="entry name" value="Aldehyde_DH_dom"/>
</dbReference>
<dbReference type="Pfam" id="PF00171">
    <property type="entry name" value="Aldedh"/>
    <property type="match status" value="1"/>
</dbReference>
<dbReference type="NCBIfam" id="NF040869">
    <property type="entry name" value="G3PDH_Arch"/>
    <property type="match status" value="1"/>
</dbReference>